<evidence type="ECO:0000256" key="1">
    <source>
        <dbReference type="SAM" id="Phobius"/>
    </source>
</evidence>
<dbReference type="OrthoDB" id="2015857at2759"/>
<keyword evidence="3" id="KW-1185">Reference proteome</keyword>
<sequence length="289" mass="30629">MASLALHPIIPATAASSTTLAVVVGSRARHAATLHRGFRPRRLITCKAETSGGNSTLELAAGAAGLASSAVVAWSLYTLNTTGCGLPPGPGGALGAAEGVSYLVVAGLLGWSATTKVRTGSGLPAGPYGLLGAAEGVAYLTIAAIAVVFGLQFLQQGSIPALGFDSNFDIIGYAFVKTSRKGLCHRLCRNRHRLLHQFRAGDRLNIFDFAFANILEQRIAIGIFDFAFAINWSGGISIYEICDINHVYVIYFKQARERISKKRQPTRGTGEELNGQAIHSKTKPFAWGL</sequence>
<keyword evidence="1" id="KW-1133">Transmembrane helix</keyword>
<comment type="caution">
    <text evidence="2">The sequence shown here is derived from an EMBL/GenBank/DDBJ whole genome shotgun (WGS) entry which is preliminary data.</text>
</comment>
<protein>
    <submittedName>
        <fullName evidence="2">Uncharacterized protein</fullName>
    </submittedName>
</protein>
<organism evidence="2 3">
    <name type="scientific">Miscanthus lutarioriparius</name>
    <dbReference type="NCBI Taxonomy" id="422564"/>
    <lineage>
        <taxon>Eukaryota</taxon>
        <taxon>Viridiplantae</taxon>
        <taxon>Streptophyta</taxon>
        <taxon>Embryophyta</taxon>
        <taxon>Tracheophyta</taxon>
        <taxon>Spermatophyta</taxon>
        <taxon>Magnoliopsida</taxon>
        <taxon>Liliopsida</taxon>
        <taxon>Poales</taxon>
        <taxon>Poaceae</taxon>
        <taxon>PACMAD clade</taxon>
        <taxon>Panicoideae</taxon>
        <taxon>Andropogonodae</taxon>
        <taxon>Andropogoneae</taxon>
        <taxon>Saccharinae</taxon>
        <taxon>Miscanthus</taxon>
    </lineage>
</organism>
<keyword evidence="1" id="KW-0472">Membrane</keyword>
<accession>A0A811NIN3</accession>
<evidence type="ECO:0000313" key="2">
    <source>
        <dbReference type="EMBL" id="CAD6225093.1"/>
    </source>
</evidence>
<dbReference type="PANTHER" id="PTHR37231">
    <property type="entry name" value="EXPRESSED PROTEIN"/>
    <property type="match status" value="1"/>
</dbReference>
<gene>
    <name evidence="2" type="ORF">NCGR_LOCUS17257</name>
</gene>
<feature type="transmembrane region" description="Helical" evidence="1">
    <location>
        <begin position="91"/>
        <end position="111"/>
    </location>
</feature>
<dbReference type="PANTHER" id="PTHR37231:SF2">
    <property type="entry name" value="EXPRESSED PROTEIN"/>
    <property type="match status" value="1"/>
</dbReference>
<evidence type="ECO:0000313" key="3">
    <source>
        <dbReference type="Proteomes" id="UP000604825"/>
    </source>
</evidence>
<dbReference type="AlphaFoldDB" id="A0A811NIN3"/>
<keyword evidence="1" id="KW-0812">Transmembrane</keyword>
<dbReference type="EMBL" id="CAJGYO010000004">
    <property type="protein sequence ID" value="CAD6225093.1"/>
    <property type="molecule type" value="Genomic_DNA"/>
</dbReference>
<name>A0A811NIN3_9POAL</name>
<feature type="transmembrane region" description="Helical" evidence="1">
    <location>
        <begin position="59"/>
        <end position="79"/>
    </location>
</feature>
<feature type="transmembrane region" description="Helical" evidence="1">
    <location>
        <begin position="131"/>
        <end position="154"/>
    </location>
</feature>
<dbReference type="Proteomes" id="UP000604825">
    <property type="component" value="Unassembled WGS sequence"/>
</dbReference>
<proteinExistence type="predicted"/>
<reference evidence="2" key="1">
    <citation type="submission" date="2020-10" db="EMBL/GenBank/DDBJ databases">
        <authorList>
            <person name="Han B."/>
            <person name="Lu T."/>
            <person name="Zhao Q."/>
            <person name="Huang X."/>
            <person name="Zhao Y."/>
        </authorList>
    </citation>
    <scope>NUCLEOTIDE SEQUENCE</scope>
</reference>